<dbReference type="EMBL" id="MNCJ02000323">
    <property type="protein sequence ID" value="KAF5794716.1"/>
    <property type="molecule type" value="Genomic_DNA"/>
</dbReference>
<evidence type="ECO:0000313" key="2">
    <source>
        <dbReference type="Proteomes" id="UP000215914"/>
    </source>
</evidence>
<gene>
    <name evidence="1" type="ORF">HanXRQr2_Chr08g0331281</name>
</gene>
<keyword evidence="2" id="KW-1185">Reference proteome</keyword>
<reference evidence="1" key="2">
    <citation type="submission" date="2020-06" db="EMBL/GenBank/DDBJ databases">
        <title>Helianthus annuus Genome sequencing and assembly Release 2.</title>
        <authorList>
            <person name="Gouzy J."/>
            <person name="Langlade N."/>
            <person name="Munos S."/>
        </authorList>
    </citation>
    <scope>NUCLEOTIDE SEQUENCE</scope>
    <source>
        <tissue evidence="1">Leaves</tissue>
    </source>
</reference>
<sequence>MNTQGGVLGTYGQNKYTLIREDRSETIVTDGDMADDIHPLGLVKLKQIIDKDKSNSVVIRRALDSIKNAGEKLYQRAALTDFDLCINFEYSNKVLTPPPNKTIPAEIPPNKVRTGAIFDKP</sequence>
<reference evidence="1" key="1">
    <citation type="journal article" date="2017" name="Nature">
        <title>The sunflower genome provides insights into oil metabolism, flowering and Asterid evolution.</title>
        <authorList>
            <person name="Badouin H."/>
            <person name="Gouzy J."/>
            <person name="Grassa C.J."/>
            <person name="Murat F."/>
            <person name="Staton S.E."/>
            <person name="Cottret L."/>
            <person name="Lelandais-Briere C."/>
            <person name="Owens G.L."/>
            <person name="Carrere S."/>
            <person name="Mayjonade B."/>
            <person name="Legrand L."/>
            <person name="Gill N."/>
            <person name="Kane N.C."/>
            <person name="Bowers J.E."/>
            <person name="Hubner S."/>
            <person name="Bellec A."/>
            <person name="Berard A."/>
            <person name="Berges H."/>
            <person name="Blanchet N."/>
            <person name="Boniface M.C."/>
            <person name="Brunel D."/>
            <person name="Catrice O."/>
            <person name="Chaidir N."/>
            <person name="Claudel C."/>
            <person name="Donnadieu C."/>
            <person name="Faraut T."/>
            <person name="Fievet G."/>
            <person name="Helmstetter N."/>
            <person name="King M."/>
            <person name="Knapp S.J."/>
            <person name="Lai Z."/>
            <person name="Le Paslier M.C."/>
            <person name="Lippi Y."/>
            <person name="Lorenzon L."/>
            <person name="Mandel J.R."/>
            <person name="Marage G."/>
            <person name="Marchand G."/>
            <person name="Marquand E."/>
            <person name="Bret-Mestries E."/>
            <person name="Morien E."/>
            <person name="Nambeesan S."/>
            <person name="Nguyen T."/>
            <person name="Pegot-Espagnet P."/>
            <person name="Pouilly N."/>
            <person name="Raftis F."/>
            <person name="Sallet E."/>
            <person name="Schiex T."/>
            <person name="Thomas J."/>
            <person name="Vandecasteele C."/>
            <person name="Vares D."/>
            <person name="Vear F."/>
            <person name="Vautrin S."/>
            <person name="Crespi M."/>
            <person name="Mangin B."/>
            <person name="Burke J.M."/>
            <person name="Salse J."/>
            <person name="Munos S."/>
            <person name="Vincourt P."/>
            <person name="Rieseberg L.H."/>
            <person name="Langlade N.B."/>
        </authorList>
    </citation>
    <scope>NUCLEOTIDE SEQUENCE</scope>
    <source>
        <tissue evidence="1">Leaves</tissue>
    </source>
</reference>
<accession>A0A9K3IDW5</accession>
<dbReference type="Proteomes" id="UP000215914">
    <property type="component" value="Unassembled WGS sequence"/>
</dbReference>
<organism evidence="1 2">
    <name type="scientific">Helianthus annuus</name>
    <name type="common">Common sunflower</name>
    <dbReference type="NCBI Taxonomy" id="4232"/>
    <lineage>
        <taxon>Eukaryota</taxon>
        <taxon>Viridiplantae</taxon>
        <taxon>Streptophyta</taxon>
        <taxon>Embryophyta</taxon>
        <taxon>Tracheophyta</taxon>
        <taxon>Spermatophyta</taxon>
        <taxon>Magnoliopsida</taxon>
        <taxon>eudicotyledons</taxon>
        <taxon>Gunneridae</taxon>
        <taxon>Pentapetalae</taxon>
        <taxon>asterids</taxon>
        <taxon>campanulids</taxon>
        <taxon>Asterales</taxon>
        <taxon>Asteraceae</taxon>
        <taxon>Asteroideae</taxon>
        <taxon>Heliantheae alliance</taxon>
        <taxon>Heliantheae</taxon>
        <taxon>Helianthus</taxon>
    </lineage>
</organism>
<protein>
    <submittedName>
        <fullName evidence="1">Uncharacterized protein</fullName>
    </submittedName>
</protein>
<comment type="caution">
    <text evidence="1">The sequence shown here is derived from an EMBL/GenBank/DDBJ whole genome shotgun (WGS) entry which is preliminary data.</text>
</comment>
<proteinExistence type="predicted"/>
<evidence type="ECO:0000313" key="1">
    <source>
        <dbReference type="EMBL" id="KAF5794716.1"/>
    </source>
</evidence>
<dbReference type="Gramene" id="mRNA:HanXRQr2_Chr08g0331281">
    <property type="protein sequence ID" value="CDS:HanXRQr2_Chr08g0331281.1"/>
    <property type="gene ID" value="HanXRQr2_Chr08g0331281"/>
</dbReference>
<name>A0A9K3IDW5_HELAN</name>
<dbReference type="AlphaFoldDB" id="A0A9K3IDW5"/>